<dbReference type="Pfam" id="PF05995">
    <property type="entry name" value="CDO_I"/>
    <property type="match status" value="1"/>
</dbReference>
<protein>
    <submittedName>
        <fullName evidence="7">Cysteine dioxygenase</fullName>
    </submittedName>
</protein>
<keyword evidence="5 6" id="KW-0408">Iron</keyword>
<evidence type="ECO:0000256" key="6">
    <source>
        <dbReference type="PIRSR" id="PIRSR610300-51"/>
    </source>
</evidence>
<keyword evidence="4" id="KW-0560">Oxidoreductase</keyword>
<gene>
    <name evidence="7" type="ORF">EPA99_03910</name>
</gene>
<dbReference type="InterPro" id="IPR014710">
    <property type="entry name" value="RmlC-like_jellyroll"/>
</dbReference>
<dbReference type="PANTHER" id="PTHR12918">
    <property type="entry name" value="CYSTEINE DIOXYGENASE"/>
    <property type="match status" value="1"/>
</dbReference>
<feature type="binding site" evidence="6">
    <location>
        <position position="94"/>
    </location>
    <ligand>
        <name>Fe cation</name>
        <dbReference type="ChEBI" id="CHEBI:24875"/>
        <note>catalytic</note>
    </ligand>
</feature>
<evidence type="ECO:0000313" key="8">
    <source>
        <dbReference type="Proteomes" id="UP000289784"/>
    </source>
</evidence>
<dbReference type="OrthoDB" id="7059163at2"/>
<feature type="binding site" evidence="6">
    <location>
        <position position="96"/>
    </location>
    <ligand>
        <name>Fe cation</name>
        <dbReference type="ChEBI" id="CHEBI:24875"/>
        <note>catalytic</note>
    </ligand>
</feature>
<dbReference type="AlphaFoldDB" id="A0A4Q1JWS6"/>
<accession>A0A4Q1JWS6</accession>
<dbReference type="CDD" id="cd10548">
    <property type="entry name" value="cupin_CDO"/>
    <property type="match status" value="1"/>
</dbReference>
<evidence type="ECO:0000256" key="1">
    <source>
        <dbReference type="ARBA" id="ARBA00006622"/>
    </source>
</evidence>
<dbReference type="EMBL" id="SAWZ01000002">
    <property type="protein sequence ID" value="RXR07081.1"/>
    <property type="molecule type" value="Genomic_DNA"/>
</dbReference>
<name>A0A4Q1JWS6_9GAMM</name>
<dbReference type="GO" id="GO:0008198">
    <property type="term" value="F:ferrous iron binding"/>
    <property type="evidence" value="ECO:0007669"/>
    <property type="project" value="TreeGrafter"/>
</dbReference>
<evidence type="ECO:0000313" key="7">
    <source>
        <dbReference type="EMBL" id="RXR07081.1"/>
    </source>
</evidence>
<feature type="binding site" evidence="6">
    <location>
        <position position="150"/>
    </location>
    <ligand>
        <name>Fe cation</name>
        <dbReference type="ChEBI" id="CHEBI:24875"/>
        <note>catalytic</note>
    </ligand>
</feature>
<evidence type="ECO:0000256" key="2">
    <source>
        <dbReference type="ARBA" id="ARBA00022723"/>
    </source>
</evidence>
<keyword evidence="3 7" id="KW-0223">Dioxygenase</keyword>
<dbReference type="GO" id="GO:0016702">
    <property type="term" value="F:oxidoreductase activity, acting on single donors with incorporation of molecular oxygen, incorporation of two atoms of oxygen"/>
    <property type="evidence" value="ECO:0007669"/>
    <property type="project" value="InterPro"/>
</dbReference>
<dbReference type="PANTHER" id="PTHR12918:SF1">
    <property type="entry name" value="CYSTEINE DIOXYGENASE TYPE 1"/>
    <property type="match status" value="1"/>
</dbReference>
<evidence type="ECO:0000256" key="4">
    <source>
        <dbReference type="ARBA" id="ARBA00023002"/>
    </source>
</evidence>
<proteinExistence type="inferred from homology"/>
<dbReference type="InterPro" id="IPR010300">
    <property type="entry name" value="CDO_1"/>
</dbReference>
<comment type="caution">
    <text evidence="7">The sequence shown here is derived from an EMBL/GenBank/DDBJ whole genome shotgun (WGS) entry which is preliminary data.</text>
</comment>
<sequence>MHRPDVSRALASFPLLDDVVALTTISLATRDLSRRVQLLTEGMSGLLGTRHEIPDGFFVPDPGRYRRHLLVDGGSAGYQVLLMTWGPGQGTDIHDHGGSWGVESVLHGALDITEYELQDEDGSCAELSVARRRRLEAGQSLGLLPPGDLHACRNASKRDVALSLHVYGEAVDQVRTFQSASHARYRVVQHNPVVA</sequence>
<dbReference type="SUPFAM" id="SSF51182">
    <property type="entry name" value="RmlC-like cupins"/>
    <property type="match status" value="1"/>
</dbReference>
<dbReference type="Gene3D" id="2.60.120.10">
    <property type="entry name" value="Jelly Rolls"/>
    <property type="match status" value="1"/>
</dbReference>
<evidence type="ECO:0000256" key="3">
    <source>
        <dbReference type="ARBA" id="ARBA00022964"/>
    </source>
</evidence>
<evidence type="ECO:0000256" key="5">
    <source>
        <dbReference type="ARBA" id="ARBA00023004"/>
    </source>
</evidence>
<reference evidence="7 8" key="1">
    <citation type="submission" date="2019-01" db="EMBL/GenBank/DDBJ databases">
        <title>Pseudoxanthomonas composti sp. nov., isolated from compost.</title>
        <authorList>
            <person name="Yang G."/>
        </authorList>
    </citation>
    <scope>NUCLEOTIDE SEQUENCE [LARGE SCALE GENOMIC DNA]</scope>
    <source>
        <strain evidence="7 8">GSS15</strain>
    </source>
</reference>
<dbReference type="RefSeq" id="WP_129469892.1">
    <property type="nucleotide sequence ID" value="NZ_SAWZ01000002.1"/>
</dbReference>
<comment type="similarity">
    <text evidence="1">Belongs to the cysteine dioxygenase family.</text>
</comment>
<dbReference type="InterPro" id="IPR011051">
    <property type="entry name" value="RmlC_Cupin_sf"/>
</dbReference>
<keyword evidence="2 6" id="KW-0479">Metal-binding</keyword>
<dbReference type="Proteomes" id="UP000289784">
    <property type="component" value="Unassembled WGS sequence"/>
</dbReference>
<organism evidence="7 8">
    <name type="scientific">Pseudoxanthomonas composti</name>
    <dbReference type="NCBI Taxonomy" id="2137479"/>
    <lineage>
        <taxon>Bacteria</taxon>
        <taxon>Pseudomonadati</taxon>
        <taxon>Pseudomonadota</taxon>
        <taxon>Gammaproteobacteria</taxon>
        <taxon>Lysobacterales</taxon>
        <taxon>Lysobacteraceae</taxon>
        <taxon>Pseudoxanthomonas</taxon>
    </lineage>
</organism>
<keyword evidence="8" id="KW-1185">Reference proteome</keyword>